<dbReference type="RefSeq" id="WP_253755954.1">
    <property type="nucleotide sequence ID" value="NZ_JAMZDZ010000001.1"/>
</dbReference>
<keyword evidence="4" id="KW-1185">Reference proteome</keyword>
<proteinExistence type="predicted"/>
<feature type="domain" description="Methyltransferase" evidence="1">
    <location>
        <begin position="198"/>
        <end position="300"/>
    </location>
</feature>
<evidence type="ECO:0000313" key="3">
    <source>
        <dbReference type="EMBL" id="MFC4136461.1"/>
    </source>
</evidence>
<evidence type="ECO:0000259" key="1">
    <source>
        <dbReference type="Pfam" id="PF13847"/>
    </source>
</evidence>
<dbReference type="Pfam" id="PF13847">
    <property type="entry name" value="Methyltransf_31"/>
    <property type="match status" value="1"/>
</dbReference>
<dbReference type="CDD" id="cd02440">
    <property type="entry name" value="AdoMet_MTases"/>
    <property type="match status" value="1"/>
</dbReference>
<accession>A0ABV8M1J1</accession>
<dbReference type="EMBL" id="JBHSAY010000030">
    <property type="protein sequence ID" value="MFC4136461.1"/>
    <property type="molecule type" value="Genomic_DNA"/>
</dbReference>
<feature type="domain" description="S-adenosylmethionine-dependent methyltransferase Rv2258c-like winged HTH" evidence="2">
    <location>
        <begin position="46"/>
        <end position="94"/>
    </location>
</feature>
<dbReference type="InterPro" id="IPR053173">
    <property type="entry name" value="SAM-binding_MTase"/>
</dbReference>
<organism evidence="3 4">
    <name type="scientific">Hamadaea flava</name>
    <dbReference type="NCBI Taxonomy" id="1742688"/>
    <lineage>
        <taxon>Bacteria</taxon>
        <taxon>Bacillati</taxon>
        <taxon>Actinomycetota</taxon>
        <taxon>Actinomycetes</taxon>
        <taxon>Micromonosporales</taxon>
        <taxon>Micromonosporaceae</taxon>
        <taxon>Hamadaea</taxon>
    </lineage>
</organism>
<dbReference type="InterPro" id="IPR025714">
    <property type="entry name" value="Methyltranfer_dom"/>
</dbReference>
<dbReference type="Gene3D" id="3.40.50.150">
    <property type="entry name" value="Vaccinia Virus protein VP39"/>
    <property type="match status" value="1"/>
</dbReference>
<dbReference type="SUPFAM" id="SSF46785">
    <property type="entry name" value="Winged helix' DNA-binding domain"/>
    <property type="match status" value="1"/>
</dbReference>
<reference evidence="4" key="1">
    <citation type="journal article" date="2019" name="Int. J. Syst. Evol. Microbiol.">
        <title>The Global Catalogue of Microorganisms (GCM) 10K type strain sequencing project: providing services to taxonomists for standard genome sequencing and annotation.</title>
        <authorList>
            <consortium name="The Broad Institute Genomics Platform"/>
            <consortium name="The Broad Institute Genome Sequencing Center for Infectious Disease"/>
            <person name="Wu L."/>
            <person name="Ma J."/>
        </authorList>
    </citation>
    <scope>NUCLEOTIDE SEQUENCE [LARGE SCALE GENOMIC DNA]</scope>
    <source>
        <strain evidence="4">CGMCC 4.7289</strain>
    </source>
</reference>
<dbReference type="SUPFAM" id="SSF53335">
    <property type="entry name" value="S-adenosyl-L-methionine-dependent methyltransferases"/>
    <property type="match status" value="1"/>
</dbReference>
<dbReference type="PANTHER" id="PTHR45128">
    <property type="entry name" value="METHYLTRANSFERASE TYPE 11"/>
    <property type="match status" value="1"/>
</dbReference>
<evidence type="ECO:0000313" key="4">
    <source>
        <dbReference type="Proteomes" id="UP001595816"/>
    </source>
</evidence>
<dbReference type="GO" id="GO:0008168">
    <property type="term" value="F:methyltransferase activity"/>
    <property type="evidence" value="ECO:0007669"/>
    <property type="project" value="UniProtKB-KW"/>
</dbReference>
<evidence type="ECO:0000259" key="2">
    <source>
        <dbReference type="Pfam" id="PF21320"/>
    </source>
</evidence>
<dbReference type="InterPro" id="IPR029063">
    <property type="entry name" value="SAM-dependent_MTases_sf"/>
</dbReference>
<name>A0ABV8M1J1_9ACTN</name>
<dbReference type="InterPro" id="IPR036390">
    <property type="entry name" value="WH_DNA-bd_sf"/>
</dbReference>
<dbReference type="Gene3D" id="1.10.10.10">
    <property type="entry name" value="Winged helix-like DNA-binding domain superfamily/Winged helix DNA-binding domain"/>
    <property type="match status" value="1"/>
</dbReference>
<protein>
    <submittedName>
        <fullName evidence="3">Class I SAM-dependent methyltransferase</fullName>
    </submittedName>
</protein>
<dbReference type="InterPro" id="IPR036388">
    <property type="entry name" value="WH-like_DNA-bd_sf"/>
</dbReference>
<keyword evidence="3" id="KW-0489">Methyltransferase</keyword>
<dbReference type="Pfam" id="PF21320">
    <property type="entry name" value="WHD_Rv2258c"/>
    <property type="match status" value="1"/>
</dbReference>
<dbReference type="InterPro" id="IPR048711">
    <property type="entry name" value="WHD_Rv2258c"/>
</dbReference>
<keyword evidence="3" id="KW-0808">Transferase</keyword>
<dbReference type="Proteomes" id="UP001595816">
    <property type="component" value="Unassembled WGS sequence"/>
</dbReference>
<dbReference type="GO" id="GO:0032259">
    <property type="term" value="P:methylation"/>
    <property type="evidence" value="ECO:0007669"/>
    <property type="project" value="UniProtKB-KW"/>
</dbReference>
<sequence length="375" mass="39977">MDYAEDEDAYAISEVSTMAASEQAIEELSGKIFFAALGATEICNVYLGHKTGLYRALADHGPQTSAGLAALIGADERNVREWLQAQAVSGLVTVSGQDLRTAEFALVEGGREVLVDELSPAYVAPLSQAAVTAGRMMSRLVDAFPSGTGVAYADYGPDAIGAQAALNRPAFVNELVASWLPALPGVADRLADRSRPAAVADFGCGSGWSSIELAKAYPHITVTGFDADPTSIDAAIKSADDAGVADRVTFQLRDLAQPVDGQYDVAFLFECLHDFGYPDRVLRTVRAATPEGVVVVMDEAADDVLVAPTEDPVQRFFANISPLWCLPQGRDESDMDPIGTVIRPDRLRELATGAGFAEVEVAPIEHPFFRFYTLA</sequence>
<comment type="caution">
    <text evidence="3">The sequence shown here is derived from an EMBL/GenBank/DDBJ whole genome shotgun (WGS) entry which is preliminary data.</text>
</comment>
<gene>
    <name evidence="3" type="ORF">ACFOZ4_38130</name>
</gene>
<dbReference type="PANTHER" id="PTHR45128:SF2">
    <property type="entry name" value="METHYLTRANSFERASE DOMAIN-CONTAINING PROTEIN"/>
    <property type="match status" value="1"/>
</dbReference>